<evidence type="ECO:0000313" key="5">
    <source>
        <dbReference type="Proteomes" id="UP000320643"/>
    </source>
</evidence>
<gene>
    <name evidence="4" type="ORF">FMM05_10910</name>
</gene>
<dbReference type="InterPro" id="IPR007837">
    <property type="entry name" value="DinB"/>
</dbReference>
<dbReference type="Proteomes" id="UP000320643">
    <property type="component" value="Unassembled WGS sequence"/>
</dbReference>
<dbReference type="Gene3D" id="1.20.120.450">
    <property type="entry name" value="dinb family like domain"/>
    <property type="match status" value="1"/>
</dbReference>
<dbReference type="Pfam" id="PF05163">
    <property type="entry name" value="DinB"/>
    <property type="match status" value="1"/>
</dbReference>
<dbReference type="SUPFAM" id="SSF109854">
    <property type="entry name" value="DinB/YfiT-like putative metalloenzymes"/>
    <property type="match status" value="1"/>
</dbReference>
<reference evidence="4 5" key="1">
    <citation type="submission" date="2019-07" db="EMBL/GenBank/DDBJ databases">
        <title>Flavobacterium sp. nov., isolated from glacier ice.</title>
        <authorList>
            <person name="Liu Q."/>
            <person name="Xin Y.-H."/>
        </authorList>
    </citation>
    <scope>NUCLEOTIDE SEQUENCE [LARGE SCALE GENOMIC DNA]</scope>
    <source>
        <strain evidence="4 5">ZT4R6</strain>
    </source>
</reference>
<dbReference type="EMBL" id="VJVZ01000006">
    <property type="protein sequence ID" value="TRW24333.1"/>
    <property type="molecule type" value="Genomic_DNA"/>
</dbReference>
<evidence type="ECO:0000256" key="3">
    <source>
        <dbReference type="PIRSR" id="PIRSR607837-1"/>
    </source>
</evidence>
<feature type="binding site" evidence="3">
    <location>
        <position position="40"/>
    </location>
    <ligand>
        <name>a divalent metal cation</name>
        <dbReference type="ChEBI" id="CHEBI:60240"/>
    </ligand>
</feature>
<keyword evidence="2 3" id="KW-0479">Metal-binding</keyword>
<evidence type="ECO:0000256" key="1">
    <source>
        <dbReference type="ARBA" id="ARBA00008635"/>
    </source>
</evidence>
<dbReference type="PANTHER" id="PTHR37302:SF1">
    <property type="entry name" value="PROTEIN DINB"/>
    <property type="match status" value="1"/>
</dbReference>
<dbReference type="AlphaFoldDB" id="A0A552V1H3"/>
<evidence type="ECO:0000313" key="4">
    <source>
        <dbReference type="EMBL" id="TRW24333.1"/>
    </source>
</evidence>
<sequence length="150" mass="17734">MKGFFRELFEYTFHFNEKVIDVVLNNRETVSDKTISLICHTINTQEVWNSRILGNPSLTGPWDIQLVENLLHLNQVNFKDSLHIIDNFEFERVIDYTNSRGEQYENTVKDILFHINNHSTYHRGQIATDCKLHGIKPLVSDYIFYKRDSI</sequence>
<dbReference type="PANTHER" id="PTHR37302">
    <property type="entry name" value="SLR1116 PROTEIN"/>
    <property type="match status" value="1"/>
</dbReference>
<name>A0A552V1H3_9FLAO</name>
<feature type="binding site" evidence="3">
    <location>
        <position position="122"/>
    </location>
    <ligand>
        <name>a divalent metal cation</name>
        <dbReference type="ChEBI" id="CHEBI:60240"/>
    </ligand>
</feature>
<proteinExistence type="inferred from homology"/>
<accession>A0A552V1H3</accession>
<comment type="caution">
    <text evidence="4">The sequence shown here is derived from an EMBL/GenBank/DDBJ whole genome shotgun (WGS) entry which is preliminary data.</text>
</comment>
<feature type="binding site" evidence="3">
    <location>
        <position position="118"/>
    </location>
    <ligand>
        <name>a divalent metal cation</name>
        <dbReference type="ChEBI" id="CHEBI:60240"/>
    </ligand>
</feature>
<protein>
    <submittedName>
        <fullName evidence="4">Damage-inducible protein DinB</fullName>
    </submittedName>
</protein>
<dbReference type="RefSeq" id="WP_143373413.1">
    <property type="nucleotide sequence ID" value="NZ_VJVZ01000006.1"/>
</dbReference>
<organism evidence="4 5">
    <name type="scientific">Flavobacterium zepuense</name>
    <dbReference type="NCBI Taxonomy" id="2593302"/>
    <lineage>
        <taxon>Bacteria</taxon>
        <taxon>Pseudomonadati</taxon>
        <taxon>Bacteroidota</taxon>
        <taxon>Flavobacteriia</taxon>
        <taxon>Flavobacteriales</taxon>
        <taxon>Flavobacteriaceae</taxon>
        <taxon>Flavobacterium</taxon>
    </lineage>
</organism>
<evidence type="ECO:0000256" key="2">
    <source>
        <dbReference type="ARBA" id="ARBA00022723"/>
    </source>
</evidence>
<keyword evidence="5" id="KW-1185">Reference proteome</keyword>
<dbReference type="InterPro" id="IPR034660">
    <property type="entry name" value="DinB/YfiT-like"/>
</dbReference>
<dbReference type="OrthoDB" id="9811413at2"/>
<dbReference type="GO" id="GO:0046872">
    <property type="term" value="F:metal ion binding"/>
    <property type="evidence" value="ECO:0007669"/>
    <property type="project" value="UniProtKB-KW"/>
</dbReference>
<comment type="similarity">
    <text evidence="1">Belongs to the DinB family.</text>
</comment>